<dbReference type="EMBL" id="QICB01000001">
    <property type="protein sequence ID" value="RNL21702.1"/>
    <property type="molecule type" value="Genomic_DNA"/>
</dbReference>
<gene>
    <name evidence="1" type="ORF">DMP07_02410</name>
</gene>
<comment type="caution">
    <text evidence="1">The sequence shown here is derived from an EMBL/GenBank/DDBJ whole genome shotgun (WGS) entry which is preliminary data.</text>
</comment>
<dbReference type="Gene3D" id="3.40.50.1000">
    <property type="entry name" value="HAD superfamily/HAD-like"/>
    <property type="match status" value="1"/>
</dbReference>
<evidence type="ECO:0000313" key="1">
    <source>
        <dbReference type="EMBL" id="RNL21702.1"/>
    </source>
</evidence>
<proteinExistence type="predicted"/>
<reference evidence="2" key="1">
    <citation type="submission" date="2018-05" db="EMBL/GenBank/DDBJ databases">
        <title>Genome Sequencing of selected type strains of the family Eggerthellaceae.</title>
        <authorList>
            <person name="Danylec N."/>
            <person name="Stoll D.A."/>
            <person name="Doetsch A."/>
            <person name="Huch M."/>
        </authorList>
    </citation>
    <scope>NUCLEOTIDE SEQUENCE [LARGE SCALE GENOMIC DNA]</scope>
    <source>
        <strain evidence="2">DSM 17537</strain>
    </source>
</reference>
<dbReference type="PANTHER" id="PTHR18901:SF38">
    <property type="entry name" value="PSEUDOURIDINE-5'-PHOSPHATASE"/>
    <property type="match status" value="1"/>
</dbReference>
<accession>A0A3N0AI18</accession>
<dbReference type="Proteomes" id="UP000267368">
    <property type="component" value="Unassembled WGS sequence"/>
</dbReference>
<dbReference type="Gene3D" id="1.10.150.240">
    <property type="entry name" value="Putative phosphatase, domain 2"/>
    <property type="match status" value="1"/>
</dbReference>
<dbReference type="InterPro" id="IPR006439">
    <property type="entry name" value="HAD-SF_hydro_IA"/>
</dbReference>
<dbReference type="RefSeq" id="WP_123197542.1">
    <property type="nucleotide sequence ID" value="NZ_QICB01000001.1"/>
</dbReference>
<dbReference type="SFLD" id="SFLDS00003">
    <property type="entry name" value="Haloacid_Dehalogenase"/>
    <property type="match status" value="1"/>
</dbReference>
<dbReference type="SFLD" id="SFLDG01129">
    <property type="entry name" value="C1.5:_HAD__Beta-PGM__Phosphata"/>
    <property type="match status" value="1"/>
</dbReference>
<dbReference type="Pfam" id="PF13419">
    <property type="entry name" value="HAD_2"/>
    <property type="match status" value="1"/>
</dbReference>
<dbReference type="SUPFAM" id="SSF56784">
    <property type="entry name" value="HAD-like"/>
    <property type="match status" value="1"/>
</dbReference>
<dbReference type="AlphaFoldDB" id="A0A3N0AI18"/>
<dbReference type="GO" id="GO:0016791">
    <property type="term" value="F:phosphatase activity"/>
    <property type="evidence" value="ECO:0007669"/>
    <property type="project" value="TreeGrafter"/>
</dbReference>
<organism evidence="1 2">
    <name type="scientific">Slackia faecicanis</name>
    <dbReference type="NCBI Taxonomy" id="255723"/>
    <lineage>
        <taxon>Bacteria</taxon>
        <taxon>Bacillati</taxon>
        <taxon>Actinomycetota</taxon>
        <taxon>Coriobacteriia</taxon>
        <taxon>Eggerthellales</taxon>
        <taxon>Eggerthellaceae</taxon>
        <taxon>Slackia</taxon>
    </lineage>
</organism>
<dbReference type="CDD" id="cd07505">
    <property type="entry name" value="HAD_BPGM-like"/>
    <property type="match status" value="1"/>
</dbReference>
<sequence>MRPSLAGVGFIFDCDGTLLDTMDAWLSMEDTFASRVGGRIDSSMREALCTMTMPEEAVFLHETFGVGASPAELEAEIDEYFMSYYSERAEMTPGAGALIEEVRRRGIPCAIASSSPHAYLEAGLGRTGLLGAFTSVFSTEDVGASKRERKIYDAAAKSMKAVPELTWCFDDAVYALHAMKKAGFKTVGVYDRDTSGTVDQLRETADTTVLTLEDVDIDELLALQAAHLAASA</sequence>
<dbReference type="PRINTS" id="PR00413">
    <property type="entry name" value="HADHALOGNASE"/>
</dbReference>
<dbReference type="InterPro" id="IPR023214">
    <property type="entry name" value="HAD_sf"/>
</dbReference>
<protein>
    <submittedName>
        <fullName evidence="1">HAD family phosphatase</fullName>
    </submittedName>
</protein>
<name>A0A3N0AI18_9ACTN</name>
<dbReference type="InterPro" id="IPR041492">
    <property type="entry name" value="HAD_2"/>
</dbReference>
<dbReference type="InterPro" id="IPR036412">
    <property type="entry name" value="HAD-like_sf"/>
</dbReference>
<dbReference type="OrthoDB" id="9797743at2"/>
<keyword evidence="2" id="KW-1185">Reference proteome</keyword>
<evidence type="ECO:0000313" key="2">
    <source>
        <dbReference type="Proteomes" id="UP000267368"/>
    </source>
</evidence>
<dbReference type="InterPro" id="IPR023198">
    <property type="entry name" value="PGP-like_dom2"/>
</dbReference>
<dbReference type="PANTHER" id="PTHR18901">
    <property type="entry name" value="2-DEOXYGLUCOSE-6-PHOSPHATE PHOSPHATASE 2"/>
    <property type="match status" value="1"/>
</dbReference>